<dbReference type="GeneID" id="24425517"/>
<reference evidence="2 3" key="1">
    <citation type="journal article" date="2012" name="Nucleic Acids Res.">
        <title>Sequencing of the smallest Apicomplexan genome from the human pathogen Babesia microti.</title>
        <authorList>
            <person name="Cornillot E."/>
            <person name="Hadj-Kaddour K."/>
            <person name="Dassouli A."/>
            <person name="Noel B."/>
            <person name="Ranwez V."/>
            <person name="Vacherie B."/>
            <person name="Augagneur Y."/>
            <person name="Bres V."/>
            <person name="Duclos A."/>
            <person name="Randazzo S."/>
            <person name="Carcy B."/>
            <person name="Debierre-Grockiego F."/>
            <person name="Delbecq S."/>
            <person name="Moubri-Menage K."/>
            <person name="Shams-Eldin H."/>
            <person name="Usmani-Brown S."/>
            <person name="Bringaud F."/>
            <person name="Wincker P."/>
            <person name="Vivares C.P."/>
            <person name="Schwarz R.T."/>
            <person name="Schetters T.P."/>
            <person name="Krause P.J."/>
            <person name="Gorenflot A."/>
            <person name="Berry V."/>
            <person name="Barbe V."/>
            <person name="Ben Mamoun C."/>
        </authorList>
    </citation>
    <scope>NUCLEOTIDE SEQUENCE [LARGE SCALE GENOMIC DNA]</scope>
    <source>
        <strain evidence="2 3">RI</strain>
    </source>
</reference>
<evidence type="ECO:0000313" key="3">
    <source>
        <dbReference type="Proteomes" id="UP000002899"/>
    </source>
</evidence>
<proteinExistence type="predicted"/>
<dbReference type="Proteomes" id="UP000002899">
    <property type="component" value="Chromosome III"/>
</dbReference>
<dbReference type="RefSeq" id="XP_012649480.2">
    <property type="nucleotide sequence ID" value="XM_012794026.2"/>
</dbReference>
<dbReference type="EMBL" id="LN871598">
    <property type="protein sequence ID" value="SJK86668.1"/>
    <property type="molecule type" value="Genomic_DNA"/>
</dbReference>
<feature type="coiled-coil region" evidence="1">
    <location>
        <begin position="64"/>
        <end position="91"/>
    </location>
</feature>
<evidence type="ECO:0000256" key="1">
    <source>
        <dbReference type="SAM" id="Coils"/>
    </source>
</evidence>
<keyword evidence="3" id="KW-1185">Reference proteome</keyword>
<organism evidence="2 3">
    <name type="scientific">Babesia microti (strain RI)</name>
    <dbReference type="NCBI Taxonomy" id="1133968"/>
    <lineage>
        <taxon>Eukaryota</taxon>
        <taxon>Sar</taxon>
        <taxon>Alveolata</taxon>
        <taxon>Apicomplexa</taxon>
        <taxon>Aconoidasida</taxon>
        <taxon>Piroplasmida</taxon>
        <taxon>Babesiidae</taxon>
        <taxon>Babesia</taxon>
    </lineage>
</organism>
<reference evidence="2 3" key="2">
    <citation type="journal article" date="2013" name="PLoS ONE">
        <title>Whole genome mapping and re-organization of the nuclear and mitochondrial genomes of Babesia microti isolates.</title>
        <authorList>
            <person name="Cornillot E."/>
            <person name="Dassouli A."/>
            <person name="Garg A."/>
            <person name="Pachikara N."/>
            <person name="Randazzo S."/>
            <person name="Depoix D."/>
            <person name="Carcy B."/>
            <person name="Delbecq S."/>
            <person name="Frutos R."/>
            <person name="Silva J.C."/>
            <person name="Sutton R."/>
            <person name="Krause P.J."/>
            <person name="Mamoun C.B."/>
        </authorList>
    </citation>
    <scope>NUCLEOTIDE SEQUENCE [LARGE SCALE GENOMIC DNA]</scope>
    <source>
        <strain evidence="2 3">RI</strain>
    </source>
</reference>
<gene>
    <name evidence="2" type="ORF">BMR1_03g04346</name>
</gene>
<dbReference type="VEuPathDB" id="PiroplasmaDB:BMR1_03g04346"/>
<sequence length="281" mass="32425">MMPPQTANHISFVKGDTASDELNNDFSTSRYVKENRFVSTVPIDKNVISWIEYPKDDNGLEEYMQFLSTRLLVIEKEKQKLELERQDILQTLWGHNNLLSHLDNNSPSINITNSTSIADKSELIPFRHLKQHTYTNSQSLNEILELCTPNRCTNEDNHNLFDGMDFAKLDLDTLNSILSHFGIRSITNVEFNQGVELLNHIRNYLMENTNDINVNVETVNKKVENSENEEKIDTIMDLEIDKLHSNFNFEWTVNVNSVEAATPDVKDDIDELLRSVAHDTR</sequence>
<protein>
    <submittedName>
        <fullName evidence="2">Uncharacterized protein</fullName>
    </submittedName>
</protein>
<keyword evidence="1" id="KW-0175">Coiled coil</keyword>
<name>A0A1R4ACF1_BABMR</name>
<reference evidence="2 3" key="3">
    <citation type="journal article" date="2016" name="Sci. Rep.">
        <title>Genome-wide diversity and gene expression profiling of Babesia microti isolates identify polymorphic genes that mediate host-pathogen interactions.</title>
        <authorList>
            <person name="Silva J.C."/>
            <person name="Cornillot E."/>
            <person name="McCracken C."/>
            <person name="Usmani-Brown S."/>
            <person name="Dwivedi A."/>
            <person name="Ifeonu O.O."/>
            <person name="Crabtree J."/>
            <person name="Gotia H.T."/>
            <person name="Virji A.Z."/>
            <person name="Reynes C."/>
            <person name="Colinge J."/>
            <person name="Kumar V."/>
            <person name="Lawres L."/>
            <person name="Pazzi J.E."/>
            <person name="Pablo J.V."/>
            <person name="Hung C."/>
            <person name="Brancato J."/>
            <person name="Kumari P."/>
            <person name="Orvis J."/>
            <person name="Tretina K."/>
            <person name="Chibucos M."/>
            <person name="Ott S."/>
            <person name="Sadzewicz L."/>
            <person name="Sengamalay N."/>
            <person name="Shetty A.C."/>
            <person name="Su Q."/>
            <person name="Tallon L."/>
            <person name="Fraser C.M."/>
            <person name="Frutos R."/>
            <person name="Molina D.M."/>
            <person name="Krause P.J."/>
            <person name="Ben Mamoun C."/>
        </authorList>
    </citation>
    <scope>NUCLEOTIDE SEQUENCE [LARGE SCALE GENOMIC DNA]</scope>
    <source>
        <strain evidence="2 3">RI</strain>
    </source>
</reference>
<dbReference type="KEGG" id="bmic:BMR1_03g04346"/>
<evidence type="ECO:0000313" key="2">
    <source>
        <dbReference type="EMBL" id="SJK86668.1"/>
    </source>
</evidence>
<dbReference type="AlphaFoldDB" id="A0A1R4ACF1"/>
<accession>A0A1R4ACF1</accession>